<feature type="transmembrane region" description="Helical" evidence="6">
    <location>
        <begin position="263"/>
        <end position="283"/>
    </location>
</feature>
<dbReference type="Gene3D" id="1.20.1740.10">
    <property type="entry name" value="Amino acid/polyamine transporter I"/>
    <property type="match status" value="1"/>
</dbReference>
<keyword evidence="2 6" id="KW-0812">Transmembrane</keyword>
<evidence type="ECO:0000256" key="6">
    <source>
        <dbReference type="SAM" id="Phobius"/>
    </source>
</evidence>
<dbReference type="AlphaFoldDB" id="A0A6J7JSD6"/>
<feature type="transmembrane region" description="Helical" evidence="6">
    <location>
        <begin position="322"/>
        <end position="349"/>
    </location>
</feature>
<keyword evidence="3 6" id="KW-1133">Transmembrane helix</keyword>
<feature type="transmembrane region" description="Helical" evidence="6">
    <location>
        <begin position="142"/>
        <end position="162"/>
    </location>
</feature>
<evidence type="ECO:0000256" key="4">
    <source>
        <dbReference type="ARBA" id="ARBA00023136"/>
    </source>
</evidence>
<feature type="transmembrane region" description="Helical" evidence="6">
    <location>
        <begin position="174"/>
        <end position="196"/>
    </location>
</feature>
<feature type="transmembrane region" description="Helical" evidence="6">
    <location>
        <begin position="50"/>
        <end position="83"/>
    </location>
</feature>
<proteinExistence type="predicted"/>
<feature type="transmembrane region" description="Helical" evidence="6">
    <location>
        <begin position="396"/>
        <end position="417"/>
    </location>
</feature>
<sequence length="686" mass="75370">MNNSLKPKRLLLGKRLSTQKLEGELLPKVIALPIFSSDPLSSVAYGPQELLMILTLGGVSFLSFAPGIAAVVVLLLTIIILSYRKVIAAYPSGGGDYEVAKKNIGERSALIVASALLLDYVMTVAVSIAAGTDNLISAFPEIAPFRIEIAIGFVVLLCAINLRGVRESGGAFAVPTYLFIFSVLTMIATGFVKLAMGADMTAPSAQYQLNEDYARTFTSTGILVVLLILRAFASGSAALTGVEAIANGVPAFREPKVKNAQKTMAWMGLSAIVMFSGIIFFGLHSKIQYLENPMEQIGHSLTDPQQSVLAQLGVAIFGQGSFMFYMLQSTAAAILLLAANTAFNGFPLLSSVLAKDKYAPKALLTRGDRLVFSNGMLSLTLAAVVLLLVFKADVSSLIQLYVLGVFTSFTVGQIGMLRHWKRGKADGSISAKDALSGRLINGVGATMTASVLVIVTLTKFTHGAWLVFIIMPTLYWVMYNTGRYYKTIEAEIAIDEHTEFGSKGDYAVVLMDKLNKPQLKALDYALSSKHNRIDVVHIAVDPDRATAFEKEWKKFGIKVPLKIIDSPYRDFTAPLTEYLEDHRARYGSERIAVYLPKLIVGHWWEHIFHNHRANRLRKRLLYIRGVMVTLVPWRLESAERFNPFDRKSMPGDVRRGESVRPKLRRHPEAAKAKNSVFHIKSDADKD</sequence>
<feature type="transmembrane region" description="Helical" evidence="6">
    <location>
        <begin position="109"/>
        <end position="130"/>
    </location>
</feature>
<dbReference type="GO" id="GO:0022857">
    <property type="term" value="F:transmembrane transporter activity"/>
    <property type="evidence" value="ECO:0007669"/>
    <property type="project" value="InterPro"/>
</dbReference>
<dbReference type="InterPro" id="IPR002293">
    <property type="entry name" value="AA/rel_permease1"/>
</dbReference>
<comment type="subcellular location">
    <subcellularLocation>
        <location evidence="1">Membrane</location>
        <topology evidence="1">Multi-pass membrane protein</topology>
    </subcellularLocation>
</comment>
<accession>A0A6J7JSD6</accession>
<organism evidence="7">
    <name type="scientific">freshwater metagenome</name>
    <dbReference type="NCBI Taxonomy" id="449393"/>
    <lineage>
        <taxon>unclassified sequences</taxon>
        <taxon>metagenomes</taxon>
        <taxon>ecological metagenomes</taxon>
    </lineage>
</organism>
<evidence type="ECO:0000256" key="2">
    <source>
        <dbReference type="ARBA" id="ARBA00022692"/>
    </source>
</evidence>
<dbReference type="PANTHER" id="PTHR47704:SF1">
    <property type="entry name" value="POTASSIUM TRANSPORTER KIMA"/>
    <property type="match status" value="1"/>
</dbReference>
<gene>
    <name evidence="7" type="ORF">UFOPK3837_00063</name>
</gene>
<feature type="compositionally biased region" description="Basic and acidic residues" evidence="5">
    <location>
        <begin position="649"/>
        <end position="671"/>
    </location>
</feature>
<evidence type="ECO:0000256" key="5">
    <source>
        <dbReference type="SAM" id="MobiDB-lite"/>
    </source>
</evidence>
<evidence type="ECO:0000313" key="7">
    <source>
        <dbReference type="EMBL" id="CAB4945052.1"/>
    </source>
</evidence>
<feature type="transmembrane region" description="Helical" evidence="6">
    <location>
        <begin position="438"/>
        <end position="457"/>
    </location>
</feature>
<feature type="transmembrane region" description="Helical" evidence="6">
    <location>
        <begin position="463"/>
        <end position="479"/>
    </location>
</feature>
<feature type="transmembrane region" description="Helical" evidence="6">
    <location>
        <begin position="216"/>
        <end position="242"/>
    </location>
</feature>
<feature type="transmembrane region" description="Helical" evidence="6">
    <location>
        <begin position="370"/>
        <end position="390"/>
    </location>
</feature>
<dbReference type="GO" id="GO:0016020">
    <property type="term" value="C:membrane"/>
    <property type="evidence" value="ECO:0007669"/>
    <property type="project" value="UniProtKB-SubCell"/>
</dbReference>
<dbReference type="InterPro" id="IPR053153">
    <property type="entry name" value="APC_K+_Transporter"/>
</dbReference>
<protein>
    <submittedName>
        <fullName evidence="7">Unannotated protein</fullName>
    </submittedName>
</protein>
<dbReference type="PANTHER" id="PTHR47704">
    <property type="entry name" value="POTASSIUM TRANSPORTER KIMA"/>
    <property type="match status" value="1"/>
</dbReference>
<reference evidence="7" key="1">
    <citation type="submission" date="2020-05" db="EMBL/GenBank/DDBJ databases">
        <authorList>
            <person name="Chiriac C."/>
            <person name="Salcher M."/>
            <person name="Ghai R."/>
            <person name="Kavagutti S V."/>
        </authorList>
    </citation>
    <scope>NUCLEOTIDE SEQUENCE</scope>
</reference>
<feature type="region of interest" description="Disordered" evidence="5">
    <location>
        <begin position="649"/>
        <end position="686"/>
    </location>
</feature>
<keyword evidence="4 6" id="KW-0472">Membrane</keyword>
<dbReference type="EMBL" id="CAFBNO010000001">
    <property type="protein sequence ID" value="CAB4945052.1"/>
    <property type="molecule type" value="Genomic_DNA"/>
</dbReference>
<evidence type="ECO:0000256" key="1">
    <source>
        <dbReference type="ARBA" id="ARBA00004141"/>
    </source>
</evidence>
<name>A0A6J7JSD6_9ZZZZ</name>
<evidence type="ECO:0000256" key="3">
    <source>
        <dbReference type="ARBA" id="ARBA00022989"/>
    </source>
</evidence>
<dbReference type="Pfam" id="PF13520">
    <property type="entry name" value="AA_permease_2"/>
    <property type="match status" value="1"/>
</dbReference>